<proteinExistence type="predicted"/>
<evidence type="ECO:0000313" key="6">
    <source>
        <dbReference type="Proteomes" id="UP000288805"/>
    </source>
</evidence>
<name>A0A438K6G3_VITVI</name>
<sequence length="75" mass="8533">MWQALELTDNLFNSLLTKGLAGIQPVDVPGIENVDVTELIEGHSSYLWVTEDILDRLELDTYYPVFRGSPTEHQK</sequence>
<keyword evidence="4" id="KW-0472">Membrane</keyword>
<gene>
    <name evidence="5" type="ORF">CK203_006100</name>
</gene>
<accession>A0A438K6G3</accession>
<evidence type="ECO:0000256" key="2">
    <source>
        <dbReference type="ARBA" id="ARBA00022692"/>
    </source>
</evidence>
<dbReference type="AlphaFoldDB" id="A0A438K6G3"/>
<evidence type="ECO:0000256" key="1">
    <source>
        <dbReference type="ARBA" id="ARBA00004141"/>
    </source>
</evidence>
<comment type="caution">
    <text evidence="5">The sequence shown here is derived from an EMBL/GenBank/DDBJ whole genome shotgun (WGS) entry which is preliminary data.</text>
</comment>
<dbReference type="Proteomes" id="UP000288805">
    <property type="component" value="Unassembled WGS sequence"/>
</dbReference>
<dbReference type="Pfam" id="PF05277">
    <property type="entry name" value="DUF726"/>
    <property type="match status" value="1"/>
</dbReference>
<dbReference type="PANTHER" id="PTHR17920:SF3">
    <property type="entry name" value="TRANSMEMBRANE AND COILED-COIL DOMAIN-CONTAINING PROTEIN 4"/>
    <property type="match status" value="1"/>
</dbReference>
<organism evidence="5 6">
    <name type="scientific">Vitis vinifera</name>
    <name type="common">Grape</name>
    <dbReference type="NCBI Taxonomy" id="29760"/>
    <lineage>
        <taxon>Eukaryota</taxon>
        <taxon>Viridiplantae</taxon>
        <taxon>Streptophyta</taxon>
        <taxon>Embryophyta</taxon>
        <taxon>Tracheophyta</taxon>
        <taxon>Spermatophyta</taxon>
        <taxon>Magnoliopsida</taxon>
        <taxon>eudicotyledons</taxon>
        <taxon>Gunneridae</taxon>
        <taxon>Pentapetalae</taxon>
        <taxon>rosids</taxon>
        <taxon>Vitales</taxon>
        <taxon>Vitaceae</taxon>
        <taxon>Viteae</taxon>
        <taxon>Vitis</taxon>
    </lineage>
</organism>
<evidence type="ECO:0000256" key="4">
    <source>
        <dbReference type="ARBA" id="ARBA00023136"/>
    </source>
</evidence>
<dbReference type="InterPro" id="IPR007941">
    <property type="entry name" value="DUF726"/>
</dbReference>
<evidence type="ECO:0000313" key="5">
    <source>
        <dbReference type="EMBL" id="RVX16785.1"/>
    </source>
</evidence>
<keyword evidence="2" id="KW-0812">Transmembrane</keyword>
<dbReference type="GO" id="GO:0016020">
    <property type="term" value="C:membrane"/>
    <property type="evidence" value="ECO:0007669"/>
    <property type="project" value="UniProtKB-SubCell"/>
</dbReference>
<dbReference type="PANTHER" id="PTHR17920">
    <property type="entry name" value="TRANSMEMBRANE AND COILED-COIL DOMAIN-CONTAINING PROTEIN 4 TMCO4"/>
    <property type="match status" value="1"/>
</dbReference>
<evidence type="ECO:0000256" key="3">
    <source>
        <dbReference type="ARBA" id="ARBA00022989"/>
    </source>
</evidence>
<reference evidence="5 6" key="1">
    <citation type="journal article" date="2018" name="PLoS Genet.">
        <title>Population sequencing reveals clonal diversity and ancestral inbreeding in the grapevine cultivar Chardonnay.</title>
        <authorList>
            <person name="Roach M.J."/>
            <person name="Johnson D.L."/>
            <person name="Bohlmann J."/>
            <person name="van Vuuren H.J."/>
            <person name="Jones S.J."/>
            <person name="Pretorius I.S."/>
            <person name="Schmidt S.A."/>
            <person name="Borneman A.R."/>
        </authorList>
    </citation>
    <scope>NUCLEOTIDE SEQUENCE [LARGE SCALE GENOMIC DNA]</scope>
    <source>
        <strain evidence="6">cv. Chardonnay</strain>
        <tissue evidence="5">Leaf</tissue>
    </source>
</reference>
<keyword evidence="3" id="KW-1133">Transmembrane helix</keyword>
<comment type="subcellular location">
    <subcellularLocation>
        <location evidence="1">Membrane</location>
        <topology evidence="1">Multi-pass membrane protein</topology>
    </subcellularLocation>
</comment>
<dbReference type="EMBL" id="QGNW01000015">
    <property type="protein sequence ID" value="RVX16785.1"/>
    <property type="molecule type" value="Genomic_DNA"/>
</dbReference>
<protein>
    <submittedName>
        <fullName evidence="5">Uncharacterized protein</fullName>
    </submittedName>
</protein>